<accession>A0AAV9IY61</accession>
<dbReference type="GO" id="GO:0003755">
    <property type="term" value="F:peptidyl-prolyl cis-trans isomerase activity"/>
    <property type="evidence" value="ECO:0007669"/>
    <property type="project" value="UniProtKB-KW"/>
</dbReference>
<dbReference type="InterPro" id="IPR004327">
    <property type="entry name" value="Phstyr_phstse_ac"/>
</dbReference>
<comment type="catalytic activity">
    <reaction evidence="1 7">
        <text>[protein]-peptidylproline (omega=180) = [protein]-peptidylproline (omega=0)</text>
        <dbReference type="Rhea" id="RHEA:16237"/>
        <dbReference type="Rhea" id="RHEA-COMP:10747"/>
        <dbReference type="Rhea" id="RHEA-COMP:10748"/>
        <dbReference type="ChEBI" id="CHEBI:83833"/>
        <dbReference type="ChEBI" id="CHEBI:83834"/>
        <dbReference type="EC" id="5.2.1.8"/>
    </reaction>
</comment>
<protein>
    <recommendedName>
        <fullName evidence="7">Serine/threonine-protein phosphatase 2A activator</fullName>
        <ecNumber evidence="7">5.2.1.8</ecNumber>
    </recommendedName>
    <alternativeName>
        <fullName evidence="7">Phosphotyrosyl phosphatase activator</fullName>
    </alternativeName>
</protein>
<dbReference type="SUPFAM" id="SSF140984">
    <property type="entry name" value="PTPA-like"/>
    <property type="match status" value="1"/>
</dbReference>
<organism evidence="8 9">
    <name type="scientific">Cyanidium caldarium</name>
    <name type="common">Red alga</name>
    <dbReference type="NCBI Taxonomy" id="2771"/>
    <lineage>
        <taxon>Eukaryota</taxon>
        <taxon>Rhodophyta</taxon>
        <taxon>Bangiophyceae</taxon>
        <taxon>Cyanidiales</taxon>
        <taxon>Cyanidiaceae</taxon>
        <taxon>Cyanidium</taxon>
    </lineage>
</organism>
<keyword evidence="9" id="KW-1185">Reference proteome</keyword>
<dbReference type="PANTHER" id="PTHR10012">
    <property type="entry name" value="SERINE/THREONINE-PROTEIN PHOSPHATASE 2A REGULATORY SUBUNIT B"/>
    <property type="match status" value="1"/>
</dbReference>
<comment type="subcellular location">
    <subcellularLocation>
        <location evidence="2 7">Cytoplasm</location>
    </subcellularLocation>
</comment>
<evidence type="ECO:0000256" key="2">
    <source>
        <dbReference type="ARBA" id="ARBA00004496"/>
    </source>
</evidence>
<dbReference type="EC" id="5.2.1.8" evidence="7"/>
<dbReference type="Gene3D" id="1.20.120.1150">
    <property type="match status" value="1"/>
</dbReference>
<evidence type="ECO:0000256" key="7">
    <source>
        <dbReference type="RuleBase" id="RU361210"/>
    </source>
</evidence>
<gene>
    <name evidence="8" type="ORF">CDCA_CDCA10G3051</name>
</gene>
<evidence type="ECO:0000313" key="9">
    <source>
        <dbReference type="Proteomes" id="UP001301350"/>
    </source>
</evidence>
<dbReference type="GO" id="GO:0005737">
    <property type="term" value="C:cytoplasm"/>
    <property type="evidence" value="ECO:0007669"/>
    <property type="project" value="UniProtKB-SubCell"/>
</dbReference>
<evidence type="ECO:0000256" key="4">
    <source>
        <dbReference type="ARBA" id="ARBA00022490"/>
    </source>
</evidence>
<proteinExistence type="inferred from homology"/>
<comment type="caution">
    <text evidence="8">The sequence shown here is derived from an EMBL/GenBank/DDBJ whole genome shotgun (WGS) entry which is preliminary data.</text>
</comment>
<dbReference type="Pfam" id="PF03095">
    <property type="entry name" value="PTPA"/>
    <property type="match status" value="1"/>
</dbReference>
<reference evidence="8 9" key="1">
    <citation type="submission" date="2022-07" db="EMBL/GenBank/DDBJ databases">
        <title>Genome-wide signatures of adaptation to extreme environments.</title>
        <authorList>
            <person name="Cho C.H."/>
            <person name="Yoon H.S."/>
        </authorList>
    </citation>
    <scope>NUCLEOTIDE SEQUENCE [LARGE SCALE GENOMIC DNA]</scope>
    <source>
        <strain evidence="8 9">DBV 063 E5</strain>
    </source>
</reference>
<evidence type="ECO:0000313" key="8">
    <source>
        <dbReference type="EMBL" id="KAK4537026.1"/>
    </source>
</evidence>
<dbReference type="GO" id="GO:0007052">
    <property type="term" value="P:mitotic spindle organization"/>
    <property type="evidence" value="ECO:0007669"/>
    <property type="project" value="TreeGrafter"/>
</dbReference>
<evidence type="ECO:0000256" key="1">
    <source>
        <dbReference type="ARBA" id="ARBA00000971"/>
    </source>
</evidence>
<sequence length="319" mass="36040">MQPSMPRKRIQLAVELERFLASSTFQRIWQWLEAMNESVQGLSVTQGLVGAEVPVVVERVCALLGQLEGWVDEVPPLSGEQNRFGNRAFRTWYDKMSSEVPAMVVEVLSAAGEPEAWVAAELAAYLAGSFGDRTRIDYGTGHEASFLLFMYGLHVRGYVEGAPARRQLVLRVLPRYLRVTRKLQLTYLLEPAGSHGVWGLDDYSFLPFLFGSSQLCGAERTLPPGIVRDRDTVQRLAPEYLYLDAIHFILQMKRGPFSEHSPMLYDISALESWRKVNTGMLRMYRAEVWSKLPVIQHTLFGKLVPYPEEGDEGSGAREQ</sequence>
<dbReference type="GO" id="GO:0008160">
    <property type="term" value="F:protein tyrosine phosphatase activator activity"/>
    <property type="evidence" value="ECO:0007669"/>
    <property type="project" value="TreeGrafter"/>
</dbReference>
<dbReference type="PIRSF" id="PIRSF016325">
    <property type="entry name" value="Phstyr_phstse_ac"/>
    <property type="match status" value="1"/>
</dbReference>
<dbReference type="InterPro" id="IPR037218">
    <property type="entry name" value="PTPA_sf"/>
</dbReference>
<evidence type="ECO:0000256" key="6">
    <source>
        <dbReference type="ARBA" id="ARBA00023235"/>
    </source>
</evidence>
<dbReference type="Proteomes" id="UP001301350">
    <property type="component" value="Unassembled WGS sequence"/>
</dbReference>
<keyword evidence="6 7" id="KW-0413">Isomerase</keyword>
<name>A0AAV9IY61_CYACA</name>
<dbReference type="GO" id="GO:0005634">
    <property type="term" value="C:nucleus"/>
    <property type="evidence" value="ECO:0007669"/>
    <property type="project" value="TreeGrafter"/>
</dbReference>
<dbReference type="AlphaFoldDB" id="A0AAV9IY61"/>
<comment type="similarity">
    <text evidence="3 7">Belongs to the PTPA-type PPIase family.</text>
</comment>
<comment type="function">
    <text evidence="7">PPIases accelerate the folding of proteins. It catalyzes the cis-trans isomerization of proline imidic peptide bonds in oligopeptides.</text>
</comment>
<dbReference type="EMBL" id="JANCYW010000010">
    <property type="protein sequence ID" value="KAK4537026.1"/>
    <property type="molecule type" value="Genomic_DNA"/>
</dbReference>
<dbReference type="GO" id="GO:0000159">
    <property type="term" value="C:protein phosphatase type 2A complex"/>
    <property type="evidence" value="ECO:0007669"/>
    <property type="project" value="TreeGrafter"/>
</dbReference>
<evidence type="ECO:0000256" key="5">
    <source>
        <dbReference type="ARBA" id="ARBA00023110"/>
    </source>
</evidence>
<keyword evidence="5 7" id="KW-0697">Rotamase</keyword>
<keyword evidence="4 7" id="KW-0963">Cytoplasm</keyword>
<dbReference type="CDD" id="cd04087">
    <property type="entry name" value="PTPA"/>
    <property type="match status" value="1"/>
</dbReference>
<evidence type="ECO:0000256" key="3">
    <source>
        <dbReference type="ARBA" id="ARBA00011019"/>
    </source>
</evidence>
<dbReference type="FunFam" id="1.20.120.1150:FF:000002">
    <property type="entry name" value="Serine/threonine-protein phosphatase 2A activator"/>
    <property type="match status" value="1"/>
</dbReference>
<dbReference type="PANTHER" id="PTHR10012:SF0">
    <property type="entry name" value="SERINE_THREONINE-PROTEIN PHOSPHATASE 2A ACTIVATOR"/>
    <property type="match status" value="1"/>
</dbReference>
<dbReference type="InterPro" id="IPR043170">
    <property type="entry name" value="PTPA_C_lid"/>
</dbReference>